<dbReference type="NCBIfam" id="TIGR04183">
    <property type="entry name" value="Por_Secre_tail"/>
    <property type="match status" value="1"/>
</dbReference>
<dbReference type="Gene3D" id="3.10.450.490">
    <property type="match status" value="1"/>
</dbReference>
<feature type="domain" description="Peptidase M4 C-terminal" evidence="11">
    <location>
        <begin position="458"/>
        <end position="612"/>
    </location>
</feature>
<name>A0A7W5ZHC1_9BACT</name>
<evidence type="ECO:0000256" key="7">
    <source>
        <dbReference type="ARBA" id="ARBA00023049"/>
    </source>
</evidence>
<evidence type="ECO:0000259" key="11">
    <source>
        <dbReference type="Pfam" id="PF02868"/>
    </source>
</evidence>
<feature type="domain" description="Secretion system C-terminal sorting" evidence="13">
    <location>
        <begin position="1040"/>
        <end position="1109"/>
    </location>
</feature>
<dbReference type="GO" id="GO:0046872">
    <property type="term" value="F:metal ion binding"/>
    <property type="evidence" value="ECO:0007669"/>
    <property type="project" value="UniProtKB-KW"/>
</dbReference>
<feature type="domain" description="FTP" evidence="12">
    <location>
        <begin position="136"/>
        <end position="184"/>
    </location>
</feature>
<keyword evidence="4 9" id="KW-0732">Signal</keyword>
<comment type="caution">
    <text evidence="14">The sequence shown here is derived from an EMBL/GenBank/DDBJ whole genome shotgun (WGS) entry which is preliminary data.</text>
</comment>
<keyword evidence="7 14" id="KW-0482">Metalloprotease</keyword>
<evidence type="ECO:0000256" key="6">
    <source>
        <dbReference type="ARBA" id="ARBA00022833"/>
    </source>
</evidence>
<reference evidence="14 15" key="1">
    <citation type="submission" date="2020-08" db="EMBL/GenBank/DDBJ databases">
        <title>Genomic Encyclopedia of Type Strains, Phase IV (KMG-IV): sequencing the most valuable type-strain genomes for metagenomic binning, comparative biology and taxonomic classification.</title>
        <authorList>
            <person name="Goeker M."/>
        </authorList>
    </citation>
    <scope>NUCLEOTIDE SEQUENCE [LARGE SCALE GENOMIC DNA]</scope>
    <source>
        <strain evidence="14 15">DSM 17976</strain>
    </source>
</reference>
<dbReference type="InterPro" id="IPR026444">
    <property type="entry name" value="Secre_tail"/>
</dbReference>
<feature type="domain" description="Peptidase M4" evidence="10">
    <location>
        <begin position="290"/>
        <end position="455"/>
    </location>
</feature>
<dbReference type="Pfam" id="PF07504">
    <property type="entry name" value="FTP"/>
    <property type="match status" value="1"/>
</dbReference>
<feature type="chain" id="PRO_5030568213" evidence="9">
    <location>
        <begin position="21"/>
        <end position="1112"/>
    </location>
</feature>
<dbReference type="GO" id="GO:0006508">
    <property type="term" value="P:proteolysis"/>
    <property type="evidence" value="ECO:0007669"/>
    <property type="project" value="UniProtKB-KW"/>
</dbReference>
<evidence type="ECO:0000313" key="14">
    <source>
        <dbReference type="EMBL" id="MBB3837171.1"/>
    </source>
</evidence>
<dbReference type="Proteomes" id="UP000541352">
    <property type="component" value="Unassembled WGS sequence"/>
</dbReference>
<evidence type="ECO:0000259" key="12">
    <source>
        <dbReference type="Pfam" id="PF07504"/>
    </source>
</evidence>
<feature type="signal peptide" evidence="9">
    <location>
        <begin position="1"/>
        <end position="20"/>
    </location>
</feature>
<dbReference type="RefSeq" id="WP_183971926.1">
    <property type="nucleotide sequence ID" value="NZ_JACIBY010000002.1"/>
</dbReference>
<dbReference type="SUPFAM" id="SSF55486">
    <property type="entry name" value="Metalloproteases ('zincins'), catalytic domain"/>
    <property type="match status" value="1"/>
</dbReference>
<dbReference type="PANTHER" id="PTHR33794:SF1">
    <property type="entry name" value="BACILLOLYSIN"/>
    <property type="match status" value="1"/>
</dbReference>
<comment type="similarity">
    <text evidence="1">Belongs to the peptidase M4 family.</text>
</comment>
<dbReference type="Pfam" id="PF01447">
    <property type="entry name" value="Peptidase_M4"/>
    <property type="match status" value="1"/>
</dbReference>
<evidence type="ECO:0000259" key="13">
    <source>
        <dbReference type="Pfam" id="PF18962"/>
    </source>
</evidence>
<dbReference type="AlphaFoldDB" id="A0A7W5ZHC1"/>
<dbReference type="Gene3D" id="3.10.450.40">
    <property type="match status" value="1"/>
</dbReference>
<evidence type="ECO:0000256" key="8">
    <source>
        <dbReference type="PIRSR" id="PIRSR623612-1"/>
    </source>
</evidence>
<sequence length="1112" mass="121420">MKKYLCTFACLGGLIFSASAQTNLKQPSRTSVTTTDELARKLGAQDVDNSMYLRNTNPIEKAVIDGSASQLNEFTALREGIRVVKDPATGLPIYIEGRPKTMLKSARKASTSAEAKAFDYLSSVKGLLRIENPDQQFELKQIDTDELGQSHLRLQQFHKGVPVYGGEVVLHTNRDEVTTLNGKFFPTPTLANTVANLTLQAAEKVALDELAKTTVVRTMTFGEKKLLQYDKPKTELFVYHHADQTTHLTYRIEIHPNFLEHWVCFVDAHTGEVLKKYNNLCSLDGPVKATASDLNNVSRSIDAYLHQNRYYLLDASRISPDGKAMFKASLSSLPDSPIGGILTIDAQNSSIDNENLNLAHITSSNNSWNNKTAISAHFNAATAFEYFKTVHKRNSIDGKGGTIISIINMNDEKGAMDNAFWSDKLMVYGNGKSAFKPLAGGLDVAAHEMTHGVIQNSANLEYESQSGAINESMADVFATMVDRRNWTIGEDVVRTTVYTSGALRDLANPNQGGTRDNGYQPKNMNEYYTGTEDNGGVHINSGIPNWAFFKFASATSREKAEQVYYRALTLYLTRLSRFIDLRLAVVKAATDLYGASSAEVSAAKAAFDAVGITDAGSNSSTPTNQTLPTNPGEDFLLMYATGDKKLYNAPVNLSKFTPLVTAAIAHKPSVTDDGKFAYYVTTNDKFIKAINLQGTVTETVISNEAIWENVAVSKNGEALAAITVNQDKSLWIYSYTKKAWKKFTLYNPTSAQNVQSSQVKYADSFEWDATGEYIIYDAYNELATAGIAAGTNSGKIGYWDVGIIKVWDNAKSDFGPGTINKLISNLEKGESIGNPTFAKNSPNIVAFDYIDPDGNNYIIGANIDRGELAGIVENNTIGYPEYSKTDVKMIFNTLTSGRDDVGIIDLNTDKISPKGSSTSFVRNAKWMVWYGVGTRTLPKKQNQTINVSSVADRTTKDTPFGISATATSQLPVGFSLVSGPAELSGSTVILTGTTGTVQIVAYQTGNSAFYAAPNVTISFRVNPAPVILSVPTTTTQVIAYPNPTMNLLTIKVPSNVVIEDIRMTTTNGMTLLNQTPRSNNAQVDMSQFSQGTYLLHIKTNEGTETQKVIKQN</sequence>
<keyword evidence="5" id="KW-0378">Hydrolase</keyword>
<dbReference type="GO" id="GO:0004222">
    <property type="term" value="F:metalloendopeptidase activity"/>
    <property type="evidence" value="ECO:0007669"/>
    <property type="project" value="InterPro"/>
</dbReference>
<evidence type="ECO:0000313" key="15">
    <source>
        <dbReference type="Proteomes" id="UP000541352"/>
    </source>
</evidence>
<feature type="active site" evidence="8">
    <location>
        <position position="448"/>
    </location>
</feature>
<dbReference type="CDD" id="cd09597">
    <property type="entry name" value="M4_TLP"/>
    <property type="match status" value="1"/>
</dbReference>
<dbReference type="Gene3D" id="3.10.170.10">
    <property type="match status" value="1"/>
</dbReference>
<protein>
    <submittedName>
        <fullName evidence="14">Zn-dependent metalloprotease</fullName>
    </submittedName>
</protein>
<keyword evidence="3" id="KW-0479">Metal-binding</keyword>
<dbReference type="InterPro" id="IPR027268">
    <property type="entry name" value="Peptidase_M4/M1_CTD_sf"/>
</dbReference>
<evidence type="ECO:0000256" key="9">
    <source>
        <dbReference type="SAM" id="SignalP"/>
    </source>
</evidence>
<dbReference type="SUPFAM" id="SSF75011">
    <property type="entry name" value="3-carboxy-cis,cis-mucoante lactonizing enzyme"/>
    <property type="match status" value="1"/>
</dbReference>
<organism evidence="14 15">
    <name type="scientific">Runella defluvii</name>
    <dbReference type="NCBI Taxonomy" id="370973"/>
    <lineage>
        <taxon>Bacteria</taxon>
        <taxon>Pseudomonadati</taxon>
        <taxon>Bacteroidota</taxon>
        <taxon>Cytophagia</taxon>
        <taxon>Cytophagales</taxon>
        <taxon>Spirosomataceae</taxon>
        <taxon>Runella</taxon>
    </lineage>
</organism>
<dbReference type="InterPro" id="IPR001570">
    <property type="entry name" value="Peptidase_M4_C_domain"/>
</dbReference>
<dbReference type="PANTHER" id="PTHR33794">
    <property type="entry name" value="BACILLOLYSIN"/>
    <property type="match status" value="1"/>
</dbReference>
<dbReference type="PRINTS" id="PR00730">
    <property type="entry name" value="THERMOLYSIN"/>
</dbReference>
<dbReference type="Pfam" id="PF18962">
    <property type="entry name" value="Por_Secre_tail"/>
    <property type="match status" value="1"/>
</dbReference>
<dbReference type="InterPro" id="IPR013856">
    <property type="entry name" value="Peptidase_M4_domain"/>
</dbReference>
<accession>A0A7W5ZHC1</accession>
<dbReference type="InterPro" id="IPR050728">
    <property type="entry name" value="Zinc_Metalloprotease_M4"/>
</dbReference>
<keyword evidence="2 14" id="KW-0645">Protease</keyword>
<evidence type="ECO:0000256" key="4">
    <source>
        <dbReference type="ARBA" id="ARBA00022729"/>
    </source>
</evidence>
<dbReference type="InterPro" id="IPR023612">
    <property type="entry name" value="Peptidase_M4"/>
</dbReference>
<evidence type="ECO:0000259" key="10">
    <source>
        <dbReference type="Pfam" id="PF01447"/>
    </source>
</evidence>
<feature type="active site" description="Proton donor" evidence="8">
    <location>
        <position position="538"/>
    </location>
</feature>
<dbReference type="Pfam" id="PF02868">
    <property type="entry name" value="Peptidase_M4_C"/>
    <property type="match status" value="1"/>
</dbReference>
<evidence type="ECO:0000256" key="3">
    <source>
        <dbReference type="ARBA" id="ARBA00022723"/>
    </source>
</evidence>
<keyword evidence="15" id="KW-1185">Reference proteome</keyword>
<evidence type="ECO:0000256" key="2">
    <source>
        <dbReference type="ARBA" id="ARBA00022670"/>
    </source>
</evidence>
<dbReference type="Gene3D" id="1.10.390.10">
    <property type="entry name" value="Neutral Protease Domain 2"/>
    <property type="match status" value="1"/>
</dbReference>
<evidence type="ECO:0000256" key="5">
    <source>
        <dbReference type="ARBA" id="ARBA00022801"/>
    </source>
</evidence>
<evidence type="ECO:0000256" key="1">
    <source>
        <dbReference type="ARBA" id="ARBA00009388"/>
    </source>
</evidence>
<proteinExistence type="inferred from homology"/>
<dbReference type="EMBL" id="JACIBY010000002">
    <property type="protein sequence ID" value="MBB3837171.1"/>
    <property type="molecule type" value="Genomic_DNA"/>
</dbReference>
<keyword evidence="6" id="KW-0862">Zinc</keyword>
<gene>
    <name evidence="14" type="ORF">FHS57_001165</name>
</gene>
<dbReference type="InterPro" id="IPR011096">
    <property type="entry name" value="FTP_domain"/>
</dbReference>